<dbReference type="RefSeq" id="WP_046722576.1">
    <property type="nucleotide sequence ID" value="NZ_CP009922.3"/>
</dbReference>
<dbReference type="AlphaFoldDB" id="A0A0F7FPW1"/>
<dbReference type="STRING" id="408015.SXIM_00500"/>
<accession>A0A0F7FPW1</accession>
<sequence length="101" mass="10415">MVLSTGGVPAELYADSAVSLAPVDHDTALEMVRGVEGLAVLDGYRGAPEADVDALAQVIVVLFRLAVDRPDVLEAEVNPLLLGLAGSGVSALDALVRIARH</sequence>
<reference evidence="1" key="1">
    <citation type="submission" date="2019-08" db="EMBL/GenBank/DDBJ databases">
        <title>Complete genome sequence of a mangrove-derived Streptomyces xiamenensis.</title>
        <authorList>
            <person name="Xu J."/>
        </authorList>
    </citation>
    <scope>NUCLEOTIDE SEQUENCE</scope>
    <source>
        <strain evidence="1">318</strain>
    </source>
</reference>
<evidence type="ECO:0000313" key="1">
    <source>
        <dbReference type="EMBL" id="AKG41434.1"/>
    </source>
</evidence>
<name>A0A0F7FPW1_9ACTN</name>
<dbReference type="EMBL" id="CP009922">
    <property type="protein sequence ID" value="AKG41434.1"/>
    <property type="molecule type" value="Genomic_DNA"/>
</dbReference>
<gene>
    <name evidence="1" type="ORF">SXIM_00500</name>
</gene>
<dbReference type="Pfam" id="PF13549">
    <property type="entry name" value="ATP-grasp_5"/>
    <property type="match status" value="1"/>
</dbReference>
<dbReference type="Proteomes" id="UP000034034">
    <property type="component" value="Chromosome"/>
</dbReference>
<dbReference type="PANTHER" id="PTHR42793">
    <property type="entry name" value="COA BINDING DOMAIN CONTAINING PROTEIN"/>
    <property type="match status" value="1"/>
</dbReference>
<protein>
    <submittedName>
        <fullName evidence="1">Acetyl-CoA synthetase (ADP forming), alpha domain-containing protein</fullName>
    </submittedName>
</protein>
<keyword evidence="2" id="KW-1185">Reference proteome</keyword>
<dbReference type="Gene3D" id="3.30.470.20">
    <property type="entry name" value="ATP-grasp fold, B domain"/>
    <property type="match status" value="1"/>
</dbReference>
<dbReference type="PATRIC" id="fig|408015.6.peg.65"/>
<organism evidence="1 2">
    <name type="scientific">Streptomyces xiamenensis</name>
    <dbReference type="NCBI Taxonomy" id="408015"/>
    <lineage>
        <taxon>Bacteria</taxon>
        <taxon>Bacillati</taxon>
        <taxon>Actinomycetota</taxon>
        <taxon>Actinomycetes</taxon>
        <taxon>Kitasatosporales</taxon>
        <taxon>Streptomycetaceae</taxon>
        <taxon>Streptomyces</taxon>
    </lineage>
</organism>
<dbReference type="SUPFAM" id="SSF56059">
    <property type="entry name" value="Glutathione synthetase ATP-binding domain-like"/>
    <property type="match status" value="1"/>
</dbReference>
<dbReference type="HOGENOM" id="CLU_2290209_0_0_11"/>
<proteinExistence type="predicted"/>
<dbReference type="PANTHER" id="PTHR42793:SF1">
    <property type="entry name" value="PEPTIDYL-LYSINE N-ACETYLTRANSFERASE PATZ"/>
    <property type="match status" value="1"/>
</dbReference>
<evidence type="ECO:0000313" key="2">
    <source>
        <dbReference type="Proteomes" id="UP000034034"/>
    </source>
</evidence>
<dbReference type="KEGG" id="sxi:SXIM_00500"/>